<keyword evidence="3" id="KW-1185">Reference proteome</keyword>
<feature type="transmembrane region" description="Helical" evidence="1">
    <location>
        <begin position="6"/>
        <end position="24"/>
    </location>
</feature>
<protein>
    <submittedName>
        <fullName evidence="2">DUF4181 domain-containing protein</fullName>
    </submittedName>
</protein>
<comment type="caution">
    <text evidence="2">The sequence shown here is derived from an EMBL/GenBank/DDBJ whole genome shotgun (WGS) entry which is preliminary data.</text>
</comment>
<feature type="transmembrane region" description="Helical" evidence="1">
    <location>
        <begin position="44"/>
        <end position="64"/>
    </location>
</feature>
<name>A0ABR8WC15_9BACL</name>
<dbReference type="Pfam" id="PF13789">
    <property type="entry name" value="DUF4181"/>
    <property type="match status" value="1"/>
</dbReference>
<keyword evidence="1" id="KW-0812">Transmembrane</keyword>
<evidence type="ECO:0000256" key="1">
    <source>
        <dbReference type="SAM" id="Phobius"/>
    </source>
</evidence>
<evidence type="ECO:0000313" key="2">
    <source>
        <dbReference type="EMBL" id="MBD8014565.1"/>
    </source>
</evidence>
<sequence>MHSVTIIGFIAIFVAYFLFIGIYLRKHRGIKGLGGSVFLKDRNLLGIALEVALFIGFVFALIAINMKDDGAGISLIARLSPFAALFFLQTLFRGIGEWRAHREERRYWYEWSASLTILSAFTLLLILEG</sequence>
<dbReference type="InterPro" id="IPR025441">
    <property type="entry name" value="DUF4181"/>
</dbReference>
<evidence type="ECO:0000313" key="3">
    <source>
        <dbReference type="Proteomes" id="UP000658980"/>
    </source>
</evidence>
<feature type="transmembrane region" description="Helical" evidence="1">
    <location>
        <begin position="107"/>
        <end position="127"/>
    </location>
</feature>
<organism evidence="2 3">
    <name type="scientific">Planococcus wigleyi</name>
    <dbReference type="NCBI Taxonomy" id="2762216"/>
    <lineage>
        <taxon>Bacteria</taxon>
        <taxon>Bacillati</taxon>
        <taxon>Bacillota</taxon>
        <taxon>Bacilli</taxon>
        <taxon>Bacillales</taxon>
        <taxon>Caryophanaceae</taxon>
        <taxon>Planococcus</taxon>
    </lineage>
</organism>
<keyword evidence="1" id="KW-1133">Transmembrane helix</keyword>
<dbReference type="Proteomes" id="UP000658980">
    <property type="component" value="Unassembled WGS sequence"/>
</dbReference>
<dbReference type="RefSeq" id="WP_191714786.1">
    <property type="nucleotide sequence ID" value="NZ_JACSPU010000002.1"/>
</dbReference>
<accession>A0ABR8WC15</accession>
<dbReference type="EMBL" id="JACSPU010000002">
    <property type="protein sequence ID" value="MBD8014565.1"/>
    <property type="molecule type" value="Genomic_DNA"/>
</dbReference>
<proteinExistence type="predicted"/>
<reference evidence="2 3" key="1">
    <citation type="submission" date="2020-08" db="EMBL/GenBank/DDBJ databases">
        <title>A Genomic Blueprint of the Chicken Gut Microbiome.</title>
        <authorList>
            <person name="Gilroy R."/>
            <person name="Ravi A."/>
            <person name="Getino M."/>
            <person name="Pursley I."/>
            <person name="Horton D.L."/>
            <person name="Alikhan N.-F."/>
            <person name="Baker D."/>
            <person name="Gharbi K."/>
            <person name="Hall N."/>
            <person name="Watson M."/>
            <person name="Adriaenssens E.M."/>
            <person name="Foster-Nyarko E."/>
            <person name="Jarju S."/>
            <person name="Secka A."/>
            <person name="Antonio M."/>
            <person name="Oren A."/>
            <person name="Chaudhuri R."/>
            <person name="La Ragione R.M."/>
            <person name="Hildebrand F."/>
            <person name="Pallen M.J."/>
        </authorList>
    </citation>
    <scope>NUCLEOTIDE SEQUENCE [LARGE SCALE GENOMIC DNA]</scope>
    <source>
        <strain evidence="2 3">Sa1BUA13</strain>
    </source>
</reference>
<feature type="transmembrane region" description="Helical" evidence="1">
    <location>
        <begin position="76"/>
        <end position="95"/>
    </location>
</feature>
<gene>
    <name evidence="2" type="ORF">H9630_07000</name>
</gene>
<keyword evidence="1" id="KW-0472">Membrane</keyword>